<comment type="subcellular location">
    <subcellularLocation>
        <location evidence="2">Cytoplasm</location>
        <location evidence="2">Cytosol</location>
    </subcellularLocation>
    <subcellularLocation>
        <location evidence="2">Nucleus</location>
    </subcellularLocation>
</comment>
<protein>
    <recommendedName>
        <fullName evidence="2">Histidine-containing phosphotransfer protein</fullName>
    </recommendedName>
</protein>
<accession>A0A251NP88</accession>
<dbReference type="EMBL" id="CM007656">
    <property type="protein sequence ID" value="ONI01131.1"/>
    <property type="molecule type" value="Genomic_DNA"/>
</dbReference>
<dbReference type="Proteomes" id="UP000006882">
    <property type="component" value="Chromosome G6"/>
</dbReference>
<dbReference type="GO" id="GO:0005737">
    <property type="term" value="C:cytoplasm"/>
    <property type="evidence" value="ECO:0000318"/>
    <property type="project" value="GO_Central"/>
</dbReference>
<dbReference type="PANTHER" id="PTHR28242">
    <property type="entry name" value="PHOSPHORELAY INTERMEDIATE PROTEIN YPD1"/>
    <property type="match status" value="1"/>
</dbReference>
<comment type="function">
    <text evidence="2">Functions as a two-component phosphorelay mediators between cytokinin sensor histidine kinases and response regulators (B-type ARRs). Plays an important role in propagating cytokinin signal transduction.</text>
</comment>
<evidence type="ECO:0000313" key="4">
    <source>
        <dbReference type="Proteomes" id="UP000006882"/>
    </source>
</evidence>
<dbReference type="SUPFAM" id="SSF47226">
    <property type="entry name" value="Histidine-containing phosphotransfer domain, HPT domain"/>
    <property type="match status" value="1"/>
</dbReference>
<dbReference type="STRING" id="3760.A0A251NP88"/>
<evidence type="ECO:0000256" key="2">
    <source>
        <dbReference type="RuleBase" id="RU369004"/>
    </source>
</evidence>
<dbReference type="GO" id="GO:0009736">
    <property type="term" value="P:cytokinin-activated signaling pathway"/>
    <property type="evidence" value="ECO:0000318"/>
    <property type="project" value="GO_Central"/>
</dbReference>
<dbReference type="InterPro" id="IPR036641">
    <property type="entry name" value="HPT_dom_sf"/>
</dbReference>
<dbReference type="AlphaFoldDB" id="A0A251NP88"/>
<keyword evidence="4" id="KW-1185">Reference proteome</keyword>
<reference evidence="3 4" key="1">
    <citation type="journal article" date="2013" name="Nat. Genet.">
        <title>The high-quality draft genome of peach (Prunus persica) identifies unique patterns of genetic diversity, domestication and genome evolution.</title>
        <authorList>
            <consortium name="International Peach Genome Initiative"/>
            <person name="Verde I."/>
            <person name="Abbott A.G."/>
            <person name="Scalabrin S."/>
            <person name="Jung S."/>
            <person name="Shu S."/>
            <person name="Marroni F."/>
            <person name="Zhebentyayeva T."/>
            <person name="Dettori M.T."/>
            <person name="Grimwood J."/>
            <person name="Cattonaro F."/>
            <person name="Zuccolo A."/>
            <person name="Rossini L."/>
            <person name="Jenkins J."/>
            <person name="Vendramin E."/>
            <person name="Meisel L.A."/>
            <person name="Decroocq V."/>
            <person name="Sosinski B."/>
            <person name="Prochnik S."/>
            <person name="Mitros T."/>
            <person name="Policriti A."/>
            <person name="Cipriani G."/>
            <person name="Dondini L."/>
            <person name="Ficklin S."/>
            <person name="Goodstein D.M."/>
            <person name="Xuan P."/>
            <person name="Del Fabbro C."/>
            <person name="Aramini V."/>
            <person name="Copetti D."/>
            <person name="Gonzalez S."/>
            <person name="Horner D.S."/>
            <person name="Falchi R."/>
            <person name="Lucas S."/>
            <person name="Mica E."/>
            <person name="Maldonado J."/>
            <person name="Lazzari B."/>
            <person name="Bielenberg D."/>
            <person name="Pirona R."/>
            <person name="Miculan M."/>
            <person name="Barakat A."/>
            <person name="Testolin R."/>
            <person name="Stella A."/>
            <person name="Tartarini S."/>
            <person name="Tonutti P."/>
            <person name="Arus P."/>
            <person name="Orellana A."/>
            <person name="Wells C."/>
            <person name="Main D."/>
            <person name="Vizzotto G."/>
            <person name="Silva H."/>
            <person name="Salamini F."/>
            <person name="Schmutz J."/>
            <person name="Morgante M."/>
            <person name="Rokhsar D.S."/>
        </authorList>
    </citation>
    <scope>NUCLEOTIDE SEQUENCE [LARGE SCALE GENOMIC DNA]</scope>
    <source>
        <strain evidence="4">cv. Nemared</strain>
    </source>
</reference>
<comment type="domain">
    <text evidence="2">Histidine-containing phosphotransfer domain (HPt) contains an active histidine that mediates the phosphotransfer.</text>
</comment>
<keyword evidence="2" id="KW-0932">Cytokinin signaling pathway</keyword>
<proteinExistence type="predicted"/>
<evidence type="ECO:0000256" key="1">
    <source>
        <dbReference type="ARBA" id="ARBA00023012"/>
    </source>
</evidence>
<dbReference type="GO" id="GO:0009927">
    <property type="term" value="F:histidine phosphotransfer kinase activity"/>
    <property type="evidence" value="ECO:0000318"/>
    <property type="project" value="GO_Central"/>
</dbReference>
<sequence length="152" mass="17412">MAGRTDIAEQLKELISSLKEQGILDEKFDEVMRRLKDERNPRFAVEIINHFYGDAENNLAELTYLSVVPIIDYPQLTNVALNLKEACSSFGCSRMAIACGELRDASEAKNKEGCHMVLEHIRREYAVLQKNLNQIAQLDRAIYDNAIRGRYY</sequence>
<dbReference type="Gene3D" id="1.20.120.160">
    <property type="entry name" value="HPT domain"/>
    <property type="match status" value="1"/>
</dbReference>
<dbReference type="Gramene" id="ONI01131">
    <property type="protein sequence ID" value="ONI01131"/>
    <property type="gene ID" value="PRUPE_6G123200"/>
</dbReference>
<evidence type="ECO:0000313" key="3">
    <source>
        <dbReference type="EMBL" id="ONI01131.1"/>
    </source>
</evidence>
<dbReference type="InterPro" id="IPR045871">
    <property type="entry name" value="AHP1-5/YPD1"/>
</dbReference>
<gene>
    <name evidence="3" type="ORF">PRUPE_6G123200</name>
</gene>
<dbReference type="PANTHER" id="PTHR28242:SF30">
    <property type="entry name" value="HISTIDINE-CONTAINING PHOSPHOTRANSFER PROTEIN 2"/>
    <property type="match status" value="1"/>
</dbReference>
<dbReference type="GO" id="GO:0005829">
    <property type="term" value="C:cytosol"/>
    <property type="evidence" value="ECO:0007669"/>
    <property type="project" value="UniProtKB-SubCell"/>
</dbReference>
<name>A0A251NP88_PRUPE</name>
<keyword evidence="1 2" id="KW-0902">Two-component regulatory system</keyword>
<dbReference type="GO" id="GO:0005634">
    <property type="term" value="C:nucleus"/>
    <property type="evidence" value="ECO:0000318"/>
    <property type="project" value="GO_Central"/>
</dbReference>
<organism evidence="3 4">
    <name type="scientific">Prunus persica</name>
    <name type="common">Peach</name>
    <name type="synonym">Amygdalus persica</name>
    <dbReference type="NCBI Taxonomy" id="3760"/>
    <lineage>
        <taxon>Eukaryota</taxon>
        <taxon>Viridiplantae</taxon>
        <taxon>Streptophyta</taxon>
        <taxon>Embryophyta</taxon>
        <taxon>Tracheophyta</taxon>
        <taxon>Spermatophyta</taxon>
        <taxon>Magnoliopsida</taxon>
        <taxon>eudicotyledons</taxon>
        <taxon>Gunneridae</taxon>
        <taxon>Pentapetalae</taxon>
        <taxon>rosids</taxon>
        <taxon>fabids</taxon>
        <taxon>Rosales</taxon>
        <taxon>Rosaceae</taxon>
        <taxon>Amygdaloideae</taxon>
        <taxon>Amygdaleae</taxon>
        <taxon>Prunus</taxon>
    </lineage>
</organism>
<dbReference type="GO" id="GO:0000160">
    <property type="term" value="P:phosphorelay signal transduction system"/>
    <property type="evidence" value="ECO:0000318"/>
    <property type="project" value="GO_Central"/>
</dbReference>
<dbReference type="GO" id="GO:0043424">
    <property type="term" value="F:protein histidine kinase binding"/>
    <property type="evidence" value="ECO:0000318"/>
    <property type="project" value="GO_Central"/>
</dbReference>